<evidence type="ECO:0000256" key="1">
    <source>
        <dbReference type="SAM" id="MobiDB-lite"/>
    </source>
</evidence>
<dbReference type="EMBL" id="CAMXCT030003458">
    <property type="protein sequence ID" value="CAL4791936.1"/>
    <property type="molecule type" value="Genomic_DNA"/>
</dbReference>
<organism evidence="4">
    <name type="scientific">Cladocopium goreaui</name>
    <dbReference type="NCBI Taxonomy" id="2562237"/>
    <lineage>
        <taxon>Eukaryota</taxon>
        <taxon>Sar</taxon>
        <taxon>Alveolata</taxon>
        <taxon>Dinophyceae</taxon>
        <taxon>Suessiales</taxon>
        <taxon>Symbiodiniaceae</taxon>
        <taxon>Cladocopium</taxon>
    </lineage>
</organism>
<dbReference type="SMART" id="SM00044">
    <property type="entry name" value="CYCc"/>
    <property type="match status" value="1"/>
</dbReference>
<dbReference type="PANTHER" id="PTHR43081:SF1">
    <property type="entry name" value="ADENYLATE CYCLASE, TERMINAL-DIFFERENTIATION SPECIFIC"/>
    <property type="match status" value="1"/>
</dbReference>
<gene>
    <name evidence="4" type="ORF">C1SCF055_LOCUS30400</name>
</gene>
<dbReference type="PROSITE" id="PS50125">
    <property type="entry name" value="GUANYLATE_CYCLASE_2"/>
    <property type="match status" value="1"/>
</dbReference>
<protein>
    <submittedName>
        <fullName evidence="5">Adenylate cyclase 1 (ATP pyrophosphate-lyase 1 ) (Adenylyl cyclase 1)</fullName>
    </submittedName>
</protein>
<keyword evidence="6" id="KW-1185">Reference proteome</keyword>
<reference evidence="5 6" key="2">
    <citation type="submission" date="2024-05" db="EMBL/GenBank/DDBJ databases">
        <authorList>
            <person name="Chen Y."/>
            <person name="Shah S."/>
            <person name="Dougan E. K."/>
            <person name="Thang M."/>
            <person name="Chan C."/>
        </authorList>
    </citation>
    <scope>NUCLEOTIDE SEQUENCE [LARGE SCALE GENOMIC DNA]</scope>
</reference>
<proteinExistence type="predicted"/>
<keyword evidence="2" id="KW-0472">Membrane</keyword>
<evidence type="ECO:0000313" key="5">
    <source>
        <dbReference type="EMBL" id="CAL4791936.1"/>
    </source>
</evidence>
<accession>A0A9P1D6E2</accession>
<feature type="domain" description="Guanylate cyclase" evidence="3">
    <location>
        <begin position="165"/>
        <end position="297"/>
    </location>
</feature>
<feature type="transmembrane region" description="Helical" evidence="2">
    <location>
        <begin position="58"/>
        <end position="77"/>
    </location>
</feature>
<feature type="region of interest" description="Disordered" evidence="1">
    <location>
        <begin position="933"/>
        <end position="956"/>
    </location>
</feature>
<dbReference type="InterPro" id="IPR027417">
    <property type="entry name" value="P-loop_NTPase"/>
</dbReference>
<dbReference type="EMBL" id="CAMXCT010003458">
    <property type="protein sequence ID" value="CAI4004624.1"/>
    <property type="molecule type" value="Genomic_DNA"/>
</dbReference>
<dbReference type="PANTHER" id="PTHR43081">
    <property type="entry name" value="ADENYLATE CYCLASE, TERMINAL-DIFFERENTIATION SPECIFIC-RELATED"/>
    <property type="match status" value="1"/>
</dbReference>
<dbReference type="SUPFAM" id="SSF55073">
    <property type="entry name" value="Nucleotide cyclase"/>
    <property type="match status" value="1"/>
</dbReference>
<dbReference type="EMBL" id="CAMXCT020003458">
    <property type="protein sequence ID" value="CAL1157999.1"/>
    <property type="molecule type" value="Genomic_DNA"/>
</dbReference>
<dbReference type="OrthoDB" id="354346at2759"/>
<evidence type="ECO:0000256" key="2">
    <source>
        <dbReference type="SAM" id="Phobius"/>
    </source>
</evidence>
<dbReference type="InterPro" id="IPR050697">
    <property type="entry name" value="Adenylyl/Guanylyl_Cyclase_3/4"/>
</dbReference>
<dbReference type="InterPro" id="IPR001054">
    <property type="entry name" value="A/G_cyclase"/>
</dbReference>
<dbReference type="SUPFAM" id="SSF52540">
    <property type="entry name" value="P-loop containing nucleoside triphosphate hydrolases"/>
    <property type="match status" value="1"/>
</dbReference>
<keyword evidence="2" id="KW-0812">Transmembrane</keyword>
<name>A0A9P1D6E2_9DINO</name>
<dbReference type="Gene3D" id="3.30.70.1230">
    <property type="entry name" value="Nucleotide cyclase"/>
    <property type="match status" value="1"/>
</dbReference>
<dbReference type="GO" id="GO:0009190">
    <property type="term" value="P:cyclic nucleotide biosynthetic process"/>
    <property type="evidence" value="ECO:0007669"/>
    <property type="project" value="InterPro"/>
</dbReference>
<dbReference type="GO" id="GO:0035556">
    <property type="term" value="P:intracellular signal transduction"/>
    <property type="evidence" value="ECO:0007669"/>
    <property type="project" value="InterPro"/>
</dbReference>
<comment type="caution">
    <text evidence="4">The sequence shown here is derived from an EMBL/GenBank/DDBJ whole genome shotgun (WGS) entry which is preliminary data.</text>
</comment>
<evidence type="ECO:0000313" key="4">
    <source>
        <dbReference type="EMBL" id="CAI4004624.1"/>
    </source>
</evidence>
<sequence>MNFCRFEPKSRWLAVAVVPSSSFTGNGAEQDAKIAAKMASIDASTQILDQARARGRDILLVMSILSIAASLLFGRLVSQPLRHLTETMMRLGELDFTESSLILDIRRNSRRVRVREVLNLQLAFCRLARGISTFARFVPETVVRNIVMNGEGKGTRLEVSRRMVTIMCTDIKGFTSISERLRPRDLLYMLMRYFSVMMRVVELYGGIVLEILGDGLIVFWNAPDTVEDHPGKACAAALTQLEALSGLNGEYGVYELPELSIRIGIHTGSSLVGNIGSESRMKYGCLGDTKQVAMKLEDLCKYYGVDVICSSSTKNMTIPSRFFFRELDYVQLQPDADQMTLYEVICREEIDDNDIDSTRDAGSRDSLSVRDIASDAMTGSGSLNIASQFSQQSVPSIHSHVNMGDLANVATNRREMLHRWLAANMQETNGQRLERGEAIGTPRFAGPMTQGELAPVDGAKRMPKIIGISGPMASPGRCALAVTGICRDVITETESNGSAVNGYCVSIIGQDSYYKTGSPVTTWDDHEAIDHQHVLEALEAELSEPVADLIVFEGFKAFWCPKIVAKLDILIWIRVKEETSKARRMRSNRKVTEEIFEEMWKWHVDYEGQLYQIFQKDKRIVILTGEDAKEKVLEEALYHLKERKIVDSNILTARERSRSRRRKEANGQSATQELACANPSCWFRTSPDEADGGYCCKKCHWRHVSGFKSGKNHDKVCGKCPVAKDTPRATARTPTDPYPVEEEKAEVAAVPQAVLPAKGIVVNPLFKAGFACANPTCQFVVSQNSEDGNYCCKKCHWRHASQSKSCKKKHNWECAKKFYEYGMQRAPHRPPDEPYPVEEVQDGAVTVSAKEPEDLSGIGGFVASQIGVEKRTNHSNRTATAEQQRRIIGQYEKALKAFHTGDLTRCIQIVNKVLEEKEDPPSRKLLEIAGERMKAEGTASDVAEASADQQKEMLEL</sequence>
<dbReference type="AlphaFoldDB" id="A0A9P1D6E2"/>
<dbReference type="Pfam" id="PF00211">
    <property type="entry name" value="Guanylate_cyc"/>
    <property type="match status" value="1"/>
</dbReference>
<dbReference type="InterPro" id="IPR029787">
    <property type="entry name" value="Nucleotide_cyclase"/>
</dbReference>
<reference evidence="4" key="1">
    <citation type="submission" date="2022-10" db="EMBL/GenBank/DDBJ databases">
        <authorList>
            <person name="Chen Y."/>
            <person name="Dougan E. K."/>
            <person name="Chan C."/>
            <person name="Rhodes N."/>
            <person name="Thang M."/>
        </authorList>
    </citation>
    <scope>NUCLEOTIDE SEQUENCE</scope>
</reference>
<evidence type="ECO:0000259" key="3">
    <source>
        <dbReference type="PROSITE" id="PS50125"/>
    </source>
</evidence>
<dbReference type="CDD" id="cd07302">
    <property type="entry name" value="CHD"/>
    <property type="match status" value="1"/>
</dbReference>
<dbReference type="Proteomes" id="UP001152797">
    <property type="component" value="Unassembled WGS sequence"/>
</dbReference>
<keyword evidence="2" id="KW-1133">Transmembrane helix</keyword>
<dbReference type="Gene3D" id="3.40.50.300">
    <property type="entry name" value="P-loop containing nucleotide triphosphate hydrolases"/>
    <property type="match status" value="1"/>
</dbReference>
<evidence type="ECO:0000313" key="6">
    <source>
        <dbReference type="Proteomes" id="UP001152797"/>
    </source>
</evidence>